<accession>A0A2U8FR39</accession>
<evidence type="ECO:0000256" key="3">
    <source>
        <dbReference type="ARBA" id="ARBA00022827"/>
    </source>
</evidence>
<organism evidence="7 8">
    <name type="scientific">Aquabacterium olei</name>
    <dbReference type="NCBI Taxonomy" id="1296669"/>
    <lineage>
        <taxon>Bacteria</taxon>
        <taxon>Pseudomonadati</taxon>
        <taxon>Pseudomonadota</taxon>
        <taxon>Betaproteobacteria</taxon>
        <taxon>Burkholderiales</taxon>
        <taxon>Aquabacterium</taxon>
    </lineage>
</organism>
<feature type="domain" description="Glucose-methanol-choline oxidoreductase C-terminal" evidence="6">
    <location>
        <begin position="421"/>
        <end position="542"/>
    </location>
</feature>
<proteinExistence type="inferred from homology"/>
<dbReference type="AlphaFoldDB" id="A0A2U8FR39"/>
<dbReference type="InterPro" id="IPR007867">
    <property type="entry name" value="GMC_OxRtase_C"/>
</dbReference>
<comment type="similarity">
    <text evidence="1">Belongs to the GMC oxidoreductase family.</text>
</comment>
<dbReference type="KEGG" id="aon:DEH84_04515"/>
<reference evidence="7 8" key="1">
    <citation type="submission" date="2018-05" db="EMBL/GenBank/DDBJ databases">
        <title>complete genome sequence of Aquabacterium olei NBRC 110486.</title>
        <authorList>
            <person name="Tang B."/>
            <person name="Chang J."/>
            <person name="Zhang L."/>
            <person name="Yang H."/>
        </authorList>
    </citation>
    <scope>NUCLEOTIDE SEQUENCE [LARGE SCALE GENOMIC DNA]</scope>
    <source>
        <strain evidence="7 8">NBRC 110486</strain>
    </source>
</reference>
<dbReference type="EMBL" id="CP029210">
    <property type="protein sequence ID" value="AWI52766.1"/>
    <property type="molecule type" value="Genomic_DNA"/>
</dbReference>
<evidence type="ECO:0000313" key="8">
    <source>
        <dbReference type="Proteomes" id="UP000244892"/>
    </source>
</evidence>
<dbReference type="PANTHER" id="PTHR46056:SF12">
    <property type="entry name" value="LONG-CHAIN-ALCOHOL OXIDASE"/>
    <property type="match status" value="1"/>
</dbReference>
<dbReference type="InterPro" id="IPR036188">
    <property type="entry name" value="FAD/NAD-bd_sf"/>
</dbReference>
<dbReference type="GO" id="GO:0050660">
    <property type="term" value="F:flavin adenine dinucleotide binding"/>
    <property type="evidence" value="ECO:0007669"/>
    <property type="project" value="InterPro"/>
</dbReference>
<dbReference type="Pfam" id="PF00732">
    <property type="entry name" value="GMC_oxred_N"/>
    <property type="match status" value="1"/>
</dbReference>
<evidence type="ECO:0000259" key="5">
    <source>
        <dbReference type="Pfam" id="PF00732"/>
    </source>
</evidence>
<dbReference type="Proteomes" id="UP000244892">
    <property type="component" value="Chromosome"/>
</dbReference>
<keyword evidence="8" id="KW-1185">Reference proteome</keyword>
<sequence length="568" mass="61710">MRGAFDAIVIGAGAGGAAAAWRLTQRGARVLVLEAGPWFDPDRDYALHRPDWETHAFPRKPGSQGHHRYGEMQALDPAWDDLRSWHHDTGPLVQTGQRAVRTGYSHVRGVGGSTLHYVGEAHRLHPAAMALKSQHGVGADWPFGYAELEPFYVDAERLVGVAGPQATGARWRSAPYPLPAHPLSRGSHTLVEAGRQLGQQWHVNPRATLSQPYDGRPPCNHCGGCTRGCPRRDKGSVDQTFIRHALASGRCEVRARATALTLLHGARRVVEGVRYIDERGRERTERAGLVVLAAGAIETPRLLLTNRSATAPEGIGNAHGQVGRHFLETLHWTSIALHPEPQASHAGLPADAICWDFNAPDAIPGVIGGARFHAATLDAELAGPIKYATLLVDGWGAAHKQRLRRTVGHALAVGAIGESLPHPKSYVDLDPQARDEQGRPLARIHSFVDEMACRRLRFMAQTCREVLKQSGCGPLRMEYGSYDDFASTHVFGTCRMGQMASDSVTNDRGQVHEWGNLLICDGSVFPSSGGGESPSLTIQALALRSVDRFLQHERTEATRDAAPPVSRP</sequence>
<evidence type="ECO:0000259" key="6">
    <source>
        <dbReference type="Pfam" id="PF05199"/>
    </source>
</evidence>
<keyword evidence="2" id="KW-0285">Flavoprotein</keyword>
<dbReference type="Pfam" id="PF13450">
    <property type="entry name" value="NAD_binding_8"/>
    <property type="match status" value="1"/>
</dbReference>
<dbReference type="PANTHER" id="PTHR46056">
    <property type="entry name" value="LONG-CHAIN-ALCOHOL OXIDASE"/>
    <property type="match status" value="1"/>
</dbReference>
<dbReference type="OrthoDB" id="9787779at2"/>
<name>A0A2U8FR39_9BURK</name>
<keyword evidence="4" id="KW-0560">Oxidoreductase</keyword>
<dbReference type="Gene3D" id="3.50.50.60">
    <property type="entry name" value="FAD/NAD(P)-binding domain"/>
    <property type="match status" value="2"/>
</dbReference>
<gene>
    <name evidence="7" type="ORF">DEH84_04515</name>
</gene>
<dbReference type="Pfam" id="PF05199">
    <property type="entry name" value="GMC_oxred_C"/>
    <property type="match status" value="1"/>
</dbReference>
<evidence type="ECO:0000256" key="4">
    <source>
        <dbReference type="ARBA" id="ARBA00023002"/>
    </source>
</evidence>
<protein>
    <submittedName>
        <fullName evidence="7">GMC family oxidoreductase</fullName>
    </submittedName>
</protein>
<dbReference type="GO" id="GO:0016614">
    <property type="term" value="F:oxidoreductase activity, acting on CH-OH group of donors"/>
    <property type="evidence" value="ECO:0007669"/>
    <property type="project" value="InterPro"/>
</dbReference>
<dbReference type="PRINTS" id="PR00411">
    <property type="entry name" value="PNDRDTASEI"/>
</dbReference>
<evidence type="ECO:0000256" key="1">
    <source>
        <dbReference type="ARBA" id="ARBA00010790"/>
    </source>
</evidence>
<dbReference type="InterPro" id="IPR000172">
    <property type="entry name" value="GMC_OxRdtase_N"/>
</dbReference>
<dbReference type="SUPFAM" id="SSF51905">
    <property type="entry name" value="FAD/NAD(P)-binding domain"/>
    <property type="match status" value="1"/>
</dbReference>
<evidence type="ECO:0000313" key="7">
    <source>
        <dbReference type="EMBL" id="AWI52766.1"/>
    </source>
</evidence>
<dbReference type="RefSeq" id="WP_109035157.1">
    <property type="nucleotide sequence ID" value="NZ_CP029210.1"/>
</dbReference>
<feature type="domain" description="Glucose-methanol-choline oxidoreductase N-terminal" evidence="5">
    <location>
        <begin position="187"/>
        <end position="316"/>
    </location>
</feature>
<keyword evidence="3" id="KW-0274">FAD</keyword>
<evidence type="ECO:0000256" key="2">
    <source>
        <dbReference type="ARBA" id="ARBA00022630"/>
    </source>
</evidence>